<keyword evidence="6 7" id="KW-0472">Membrane</keyword>
<dbReference type="Proteomes" id="UP000253495">
    <property type="component" value="Unassembled WGS sequence"/>
</dbReference>
<dbReference type="EMBL" id="QPJC01000022">
    <property type="protein sequence ID" value="RCW38497.1"/>
    <property type="molecule type" value="Genomic_DNA"/>
</dbReference>
<keyword evidence="4 7" id="KW-0812">Transmembrane</keyword>
<sequence length="143" mass="14489">MPQAPNRVRDLILLLARIAVGVVFIAHGLQKFLQWGIGGTTSSFAGMGIPLPGLAAWVAALIETLGGLALLAGAALPLAGLLLAATMVGALLFVHVGNGLFVSGGGFEYVLVLAVAALALGFNGGSFTLDRALSRSDREPTPA</sequence>
<comment type="caution">
    <text evidence="8">The sequence shown here is derived from an EMBL/GenBank/DDBJ whole genome shotgun (WGS) entry which is preliminary data.</text>
</comment>
<keyword evidence="5 7" id="KW-1133">Transmembrane helix</keyword>
<dbReference type="RefSeq" id="WP_114455070.1">
    <property type="nucleotide sequence ID" value="NZ_QPJC01000022.1"/>
</dbReference>
<feature type="transmembrane region" description="Helical" evidence="7">
    <location>
        <begin position="109"/>
        <end position="129"/>
    </location>
</feature>
<comment type="subcellular location">
    <subcellularLocation>
        <location evidence="1">Cell membrane</location>
        <topology evidence="1">Multi-pass membrane protein</topology>
    </subcellularLocation>
</comment>
<evidence type="ECO:0000256" key="4">
    <source>
        <dbReference type="ARBA" id="ARBA00022692"/>
    </source>
</evidence>
<comment type="similarity">
    <text evidence="2">Belongs to the DoxX family.</text>
</comment>
<evidence type="ECO:0000256" key="6">
    <source>
        <dbReference type="ARBA" id="ARBA00023136"/>
    </source>
</evidence>
<name>A0A368VB67_9ACTN</name>
<keyword evidence="9" id="KW-1185">Reference proteome</keyword>
<evidence type="ECO:0000256" key="1">
    <source>
        <dbReference type="ARBA" id="ARBA00004651"/>
    </source>
</evidence>
<protein>
    <submittedName>
        <fullName evidence="8">Putative oxidoreductase</fullName>
    </submittedName>
</protein>
<dbReference type="AlphaFoldDB" id="A0A368VB67"/>
<dbReference type="OrthoDB" id="1122432at2"/>
<feature type="transmembrane region" description="Helical" evidence="7">
    <location>
        <begin position="49"/>
        <end position="71"/>
    </location>
</feature>
<evidence type="ECO:0000313" key="8">
    <source>
        <dbReference type="EMBL" id="RCW38497.1"/>
    </source>
</evidence>
<dbReference type="InterPro" id="IPR051907">
    <property type="entry name" value="DoxX-like_oxidoreductase"/>
</dbReference>
<feature type="transmembrane region" description="Helical" evidence="7">
    <location>
        <begin position="12"/>
        <end position="29"/>
    </location>
</feature>
<dbReference type="Pfam" id="PF07681">
    <property type="entry name" value="DoxX"/>
    <property type="match status" value="1"/>
</dbReference>
<evidence type="ECO:0000313" key="9">
    <source>
        <dbReference type="Proteomes" id="UP000253495"/>
    </source>
</evidence>
<evidence type="ECO:0000256" key="5">
    <source>
        <dbReference type="ARBA" id="ARBA00022989"/>
    </source>
</evidence>
<dbReference type="InterPro" id="IPR032808">
    <property type="entry name" value="DoxX"/>
</dbReference>
<dbReference type="GO" id="GO:0005886">
    <property type="term" value="C:plasma membrane"/>
    <property type="evidence" value="ECO:0007669"/>
    <property type="project" value="UniProtKB-SubCell"/>
</dbReference>
<dbReference type="PANTHER" id="PTHR33452">
    <property type="entry name" value="OXIDOREDUCTASE CATD-RELATED"/>
    <property type="match status" value="1"/>
</dbReference>
<reference evidence="8 9" key="1">
    <citation type="submission" date="2018-07" db="EMBL/GenBank/DDBJ databases">
        <title>Genomic Encyclopedia of Type Strains, Phase III (KMG-III): the genomes of soil and plant-associated and newly described type strains.</title>
        <authorList>
            <person name="Whitman W."/>
        </authorList>
    </citation>
    <scope>NUCLEOTIDE SEQUENCE [LARGE SCALE GENOMIC DNA]</scope>
    <source>
        <strain evidence="8 9">CECT 8575</strain>
    </source>
</reference>
<gene>
    <name evidence="8" type="ORF">DFQ14_12242</name>
</gene>
<proteinExistence type="inferred from homology"/>
<keyword evidence="3" id="KW-1003">Cell membrane</keyword>
<evidence type="ECO:0000256" key="3">
    <source>
        <dbReference type="ARBA" id="ARBA00022475"/>
    </source>
</evidence>
<accession>A0A368VB67</accession>
<organism evidence="8 9">
    <name type="scientific">Halopolyspora algeriensis</name>
    <dbReference type="NCBI Taxonomy" id="1500506"/>
    <lineage>
        <taxon>Bacteria</taxon>
        <taxon>Bacillati</taxon>
        <taxon>Actinomycetota</taxon>
        <taxon>Actinomycetes</taxon>
        <taxon>Actinomycetes incertae sedis</taxon>
        <taxon>Halopolyspora</taxon>
    </lineage>
</organism>
<dbReference type="PANTHER" id="PTHR33452:SF1">
    <property type="entry name" value="INNER MEMBRANE PROTEIN YPHA-RELATED"/>
    <property type="match status" value="1"/>
</dbReference>
<evidence type="ECO:0000256" key="2">
    <source>
        <dbReference type="ARBA" id="ARBA00006679"/>
    </source>
</evidence>
<feature type="transmembrane region" description="Helical" evidence="7">
    <location>
        <begin position="78"/>
        <end position="97"/>
    </location>
</feature>
<evidence type="ECO:0000256" key="7">
    <source>
        <dbReference type="SAM" id="Phobius"/>
    </source>
</evidence>